<name>A0A402ALX6_9CHLR</name>
<sequence length="252" mass="28385">MHNLTEWYYPGGYIYAVGNLPADQDDNWFTSSEGWELFFLGNPTPVGQEVQLRFYFSAQEPVDTTFLVPARSSRLFPIFERKYSDLTGGYNSPFGIRIQSQQPLIPHITRAEFEPWTDTLPGAMFGVTPYQGPLTNETSWAIADGLVTDSEEHPLVFQEWIQVLNPNDDATSLLGTIYLPDRKIQFQKELPAQRVLLCKLEELAELPKGVPFALKIEAQEPVVVQQTRRGLEKGAHPATRSILSTLGVVLNT</sequence>
<dbReference type="EMBL" id="BIFS01000001">
    <property type="protein sequence ID" value="GCE20116.1"/>
    <property type="molecule type" value="Genomic_DNA"/>
</dbReference>
<dbReference type="InterPro" id="IPR009794">
    <property type="entry name" value="ASRT"/>
</dbReference>
<accession>A0A402ALX6</accession>
<keyword evidence="2" id="KW-1185">Reference proteome</keyword>
<dbReference type="Pfam" id="PF07100">
    <property type="entry name" value="ASRT"/>
    <property type="match status" value="1"/>
</dbReference>
<reference evidence="2" key="1">
    <citation type="submission" date="2018-12" db="EMBL/GenBank/DDBJ databases">
        <title>Tengunoibacter tsumagoiensis gen. nov., sp. nov., Dictyobacter kobayashii sp. nov., D. alpinus sp. nov., and D. joshuensis sp. nov. and description of Dictyobacteraceae fam. nov. within the order Ktedonobacterales isolated from Tengu-no-mugimeshi.</title>
        <authorList>
            <person name="Wang C.M."/>
            <person name="Zheng Y."/>
            <person name="Sakai Y."/>
            <person name="Toyoda A."/>
            <person name="Minakuchi Y."/>
            <person name="Abe K."/>
            <person name="Yokota A."/>
            <person name="Yabe S."/>
        </authorList>
    </citation>
    <scope>NUCLEOTIDE SEQUENCE [LARGE SCALE GENOMIC DNA]</scope>
    <source>
        <strain evidence="2">Uno11</strain>
    </source>
</reference>
<comment type="caution">
    <text evidence="1">The sequence shown here is derived from an EMBL/GenBank/DDBJ whole genome shotgun (WGS) entry which is preliminary data.</text>
</comment>
<dbReference type="RefSeq" id="WP_161977461.1">
    <property type="nucleotide sequence ID" value="NZ_BIFS01000001.1"/>
</dbReference>
<dbReference type="Proteomes" id="UP000287188">
    <property type="component" value="Unassembled WGS sequence"/>
</dbReference>
<protein>
    <submittedName>
        <fullName evidence="1">Uncharacterized protein</fullName>
    </submittedName>
</protein>
<dbReference type="SUPFAM" id="SSF89232">
    <property type="entry name" value="Hypothetical protein TM1070"/>
    <property type="match status" value="2"/>
</dbReference>
<gene>
    <name evidence="1" type="ORF">KDK_39160</name>
</gene>
<evidence type="ECO:0000313" key="2">
    <source>
        <dbReference type="Proteomes" id="UP000287188"/>
    </source>
</evidence>
<proteinExistence type="predicted"/>
<dbReference type="AlphaFoldDB" id="A0A402ALX6"/>
<dbReference type="InterPro" id="IPR036698">
    <property type="entry name" value="TM1070-like_sf"/>
</dbReference>
<organism evidence="1 2">
    <name type="scientific">Dictyobacter kobayashii</name>
    <dbReference type="NCBI Taxonomy" id="2014872"/>
    <lineage>
        <taxon>Bacteria</taxon>
        <taxon>Bacillati</taxon>
        <taxon>Chloroflexota</taxon>
        <taxon>Ktedonobacteria</taxon>
        <taxon>Ktedonobacterales</taxon>
        <taxon>Dictyobacteraceae</taxon>
        <taxon>Dictyobacter</taxon>
    </lineage>
</organism>
<dbReference type="Gene3D" id="2.60.290.11">
    <property type="entry name" value="TM1070-like"/>
    <property type="match status" value="2"/>
</dbReference>
<evidence type="ECO:0000313" key="1">
    <source>
        <dbReference type="EMBL" id="GCE20116.1"/>
    </source>
</evidence>